<comment type="caution">
    <text evidence="14">The sequence shown here is derived from an EMBL/GenBank/DDBJ whole genome shotgun (WGS) entry which is preliminary data.</text>
</comment>
<evidence type="ECO:0000256" key="10">
    <source>
        <dbReference type="HAMAP-Rule" id="MF_00145"/>
    </source>
</evidence>
<proteinExistence type="inferred from homology"/>
<dbReference type="GO" id="GO:0006096">
    <property type="term" value="P:glycolytic process"/>
    <property type="evidence" value="ECO:0007669"/>
    <property type="project" value="UniProtKB-UniRule"/>
</dbReference>
<evidence type="ECO:0000256" key="11">
    <source>
        <dbReference type="PIRSR" id="PIRSR000724-1"/>
    </source>
</evidence>
<dbReference type="EC" id="2.7.2.3" evidence="3 10"/>
<dbReference type="PANTHER" id="PTHR11406">
    <property type="entry name" value="PHOSPHOGLYCERATE KINASE"/>
    <property type="match status" value="1"/>
</dbReference>
<dbReference type="PROSITE" id="PS00111">
    <property type="entry name" value="PGLYCERATE_KINASE"/>
    <property type="match status" value="1"/>
</dbReference>
<feature type="binding site" evidence="10 12">
    <location>
        <position position="240"/>
    </location>
    <ligand>
        <name>ATP</name>
        <dbReference type="ChEBI" id="CHEBI:30616"/>
    </ligand>
</feature>
<dbReference type="Pfam" id="PF00162">
    <property type="entry name" value="PGK"/>
    <property type="match status" value="1"/>
</dbReference>
<evidence type="ECO:0000256" key="12">
    <source>
        <dbReference type="PIRSR" id="PIRSR000724-2"/>
    </source>
</evidence>
<evidence type="ECO:0000256" key="4">
    <source>
        <dbReference type="ARBA" id="ARBA00016471"/>
    </source>
</evidence>
<comment type="similarity">
    <text evidence="10 13">Belongs to the phosphoglycerate kinase family.</text>
</comment>
<evidence type="ECO:0000256" key="9">
    <source>
        <dbReference type="ARBA" id="ARBA00023152"/>
    </source>
</evidence>
<feature type="binding site" evidence="11">
    <location>
        <position position="157"/>
    </location>
    <ligand>
        <name>(2R)-3-phosphoglycerate</name>
        <dbReference type="ChEBI" id="CHEBI:58272"/>
    </ligand>
</feature>
<dbReference type="GO" id="GO:0005829">
    <property type="term" value="C:cytosol"/>
    <property type="evidence" value="ECO:0007669"/>
    <property type="project" value="TreeGrafter"/>
</dbReference>
<evidence type="ECO:0000256" key="5">
    <source>
        <dbReference type="ARBA" id="ARBA00022679"/>
    </source>
</evidence>
<reference evidence="14" key="1">
    <citation type="submission" date="2021-10" db="EMBL/GenBank/DDBJ databases">
        <title>Anaerobic single-cell dispensing facilitates the cultivation of human gut bacteria.</title>
        <authorList>
            <person name="Afrizal A."/>
        </authorList>
    </citation>
    <scope>NUCLEOTIDE SEQUENCE</scope>
    <source>
        <strain evidence="14">CLA-AA-H250</strain>
    </source>
</reference>
<comment type="catalytic activity">
    <reaction evidence="1 10 13">
        <text>(2R)-3-phosphoglycerate + ATP = (2R)-3-phospho-glyceroyl phosphate + ADP</text>
        <dbReference type="Rhea" id="RHEA:14801"/>
        <dbReference type="ChEBI" id="CHEBI:30616"/>
        <dbReference type="ChEBI" id="CHEBI:57604"/>
        <dbReference type="ChEBI" id="CHEBI:58272"/>
        <dbReference type="ChEBI" id="CHEBI:456216"/>
        <dbReference type="EC" id="2.7.2.3"/>
    </reaction>
</comment>
<dbReference type="PANTHER" id="PTHR11406:SF23">
    <property type="entry name" value="PHOSPHOGLYCERATE KINASE 1, CHLOROPLASTIC-RELATED"/>
    <property type="match status" value="1"/>
</dbReference>
<dbReference type="InterPro" id="IPR036043">
    <property type="entry name" value="Phosphoglycerate_kinase_sf"/>
</dbReference>
<keyword evidence="8 10" id="KW-0067">ATP-binding</keyword>
<keyword evidence="5 10" id="KW-0808">Transferase</keyword>
<dbReference type="EMBL" id="JAJEQC010000002">
    <property type="protein sequence ID" value="MCC2136078.1"/>
    <property type="molecule type" value="Genomic_DNA"/>
</dbReference>
<evidence type="ECO:0000256" key="2">
    <source>
        <dbReference type="ARBA" id="ARBA00004838"/>
    </source>
</evidence>
<dbReference type="InterPro" id="IPR001576">
    <property type="entry name" value="Phosphoglycerate_kinase"/>
</dbReference>
<protein>
    <recommendedName>
        <fullName evidence="4 10">Phosphoglycerate kinase</fullName>
        <ecNumber evidence="3 10">2.7.2.3</ecNumber>
    </recommendedName>
</protein>
<dbReference type="GO" id="GO:0006094">
    <property type="term" value="P:gluconeogenesis"/>
    <property type="evidence" value="ECO:0007669"/>
    <property type="project" value="TreeGrafter"/>
</dbReference>
<evidence type="ECO:0000256" key="3">
    <source>
        <dbReference type="ARBA" id="ARBA00013061"/>
    </source>
</evidence>
<dbReference type="PIRSF" id="PIRSF000724">
    <property type="entry name" value="Pgk"/>
    <property type="match status" value="1"/>
</dbReference>
<evidence type="ECO:0000313" key="14">
    <source>
        <dbReference type="EMBL" id="MCC2136078.1"/>
    </source>
</evidence>
<feature type="binding site" evidence="10 12">
    <location>
        <begin position="388"/>
        <end position="391"/>
    </location>
    <ligand>
        <name>ATP</name>
        <dbReference type="ChEBI" id="CHEBI:30616"/>
    </ligand>
</feature>
<evidence type="ECO:0000256" key="6">
    <source>
        <dbReference type="ARBA" id="ARBA00022741"/>
    </source>
</evidence>
<dbReference type="Gene3D" id="3.40.50.1260">
    <property type="entry name" value="Phosphoglycerate kinase, N-terminal domain"/>
    <property type="match status" value="2"/>
</dbReference>
<accession>A0AAE3AL98</accession>
<comment type="subcellular location">
    <subcellularLocation>
        <location evidence="10">Cytoplasm</location>
    </subcellularLocation>
</comment>
<dbReference type="FunFam" id="3.40.50.1260:FF:000005">
    <property type="entry name" value="Phosphoglycerate kinase"/>
    <property type="match status" value="1"/>
</dbReference>
<dbReference type="Proteomes" id="UP001199424">
    <property type="component" value="Unassembled WGS sequence"/>
</dbReference>
<feature type="binding site" evidence="10">
    <location>
        <position position="157"/>
    </location>
    <ligand>
        <name>substrate</name>
    </ligand>
</feature>
<name>A0AAE3AL98_9FIRM</name>
<comment type="pathway">
    <text evidence="2 10">Carbohydrate degradation; glycolysis; pyruvate from D-glyceraldehyde 3-phosphate: step 2/5.</text>
</comment>
<dbReference type="SUPFAM" id="SSF53748">
    <property type="entry name" value="Phosphoglycerate kinase"/>
    <property type="match status" value="1"/>
</dbReference>
<keyword evidence="7 10" id="KW-0418">Kinase</keyword>
<dbReference type="CDD" id="cd00318">
    <property type="entry name" value="Phosphoglycerate_kinase"/>
    <property type="match status" value="1"/>
</dbReference>
<evidence type="ECO:0000256" key="7">
    <source>
        <dbReference type="ARBA" id="ARBA00022777"/>
    </source>
</evidence>
<dbReference type="GO" id="GO:0004618">
    <property type="term" value="F:phosphoglycerate kinase activity"/>
    <property type="evidence" value="ECO:0007669"/>
    <property type="project" value="UniProtKB-UniRule"/>
</dbReference>
<keyword evidence="10" id="KW-0963">Cytoplasm</keyword>
<keyword evidence="9 10" id="KW-0324">Glycolysis</keyword>
<feature type="binding site" evidence="10 11">
    <location>
        <begin position="62"/>
        <end position="65"/>
    </location>
    <ligand>
        <name>substrate</name>
    </ligand>
</feature>
<evidence type="ECO:0000256" key="8">
    <source>
        <dbReference type="ARBA" id="ARBA00022840"/>
    </source>
</evidence>
<feature type="binding site" evidence="10 11">
    <location>
        <begin position="24"/>
        <end position="26"/>
    </location>
    <ligand>
        <name>substrate</name>
    </ligand>
</feature>
<evidence type="ECO:0000256" key="1">
    <source>
        <dbReference type="ARBA" id="ARBA00000642"/>
    </source>
</evidence>
<comment type="subunit">
    <text evidence="10">Monomer.</text>
</comment>
<feature type="binding site" evidence="11">
    <location>
        <position position="39"/>
    </location>
    <ligand>
        <name>(2R)-3-phosphoglycerate</name>
        <dbReference type="ChEBI" id="CHEBI:58272"/>
    </ligand>
</feature>
<dbReference type="AlphaFoldDB" id="A0AAE3AL98"/>
<sequence>MNYLNKKTVEDIDVAGKHVLVRCDFNVPMKDGVITDTKRIVGALPTIKYLVDHNAKVILCSHMGRPHNIFNDVVKLDKKEKKKIDAMPEAEQAEATAKALEAAKGDVKKFSLAPVAAELSKLLGKEVIMAKDVVGPDAKAKAAALKDGEVLMLENVRFHAEETKNDPDFAKALASMAEIYVNDAFGTAHRAHASTAGVADYLPAVCGYLIQKEISIMGGALENPKRPFVAILGGAKVSDKIGVINNLIEKVDTLIIGGGMAYTFFKALGHEIGTSICEDDKVELAKEMMDKAKAKGINFLIPVDNVVATEYSADSEWKIVDSDDIPEGWMGLDIGPKSRELFANAVKNAGTVVWNGPMGVSEWENFANGTIAVAKAVADSNAISIIGGGDSAAAVEKLGFADKMTHISTGGGASLEFLEGLELPGIACLNEK</sequence>
<dbReference type="InterPro" id="IPR015911">
    <property type="entry name" value="Phosphoglycerate_kinase_CS"/>
</dbReference>
<dbReference type="PRINTS" id="PR00477">
    <property type="entry name" value="PHGLYCKINASE"/>
</dbReference>
<evidence type="ECO:0000256" key="13">
    <source>
        <dbReference type="RuleBase" id="RU000532"/>
    </source>
</evidence>
<feature type="binding site" evidence="10">
    <location>
        <position position="39"/>
    </location>
    <ligand>
        <name>substrate</name>
    </ligand>
</feature>
<keyword evidence="6 10" id="KW-0547">Nucleotide-binding</keyword>
<dbReference type="RefSeq" id="WP_176820851.1">
    <property type="nucleotide sequence ID" value="NZ_JAJEQC010000002.1"/>
</dbReference>
<dbReference type="HAMAP" id="MF_00145">
    <property type="entry name" value="Phosphoglyc_kinase"/>
    <property type="match status" value="1"/>
</dbReference>
<evidence type="ECO:0000313" key="15">
    <source>
        <dbReference type="Proteomes" id="UP001199424"/>
    </source>
</evidence>
<dbReference type="InterPro" id="IPR015824">
    <property type="entry name" value="Phosphoglycerate_kinase_N"/>
</dbReference>
<feature type="binding site" evidence="11">
    <location>
        <position position="190"/>
    </location>
    <ligand>
        <name>(2R)-3-phosphoglycerate</name>
        <dbReference type="ChEBI" id="CHEBI:58272"/>
    </ligand>
</feature>
<organism evidence="14 15">
    <name type="scientific">Hominenteromicrobium mulieris</name>
    <dbReference type="NCBI Taxonomy" id="2885357"/>
    <lineage>
        <taxon>Bacteria</taxon>
        <taxon>Bacillati</taxon>
        <taxon>Bacillota</taxon>
        <taxon>Clostridia</taxon>
        <taxon>Eubacteriales</taxon>
        <taxon>Oscillospiraceae</taxon>
        <taxon>Hominenteromicrobium</taxon>
    </lineage>
</organism>
<feature type="binding site" evidence="10">
    <location>
        <position position="190"/>
    </location>
    <ligand>
        <name>substrate</name>
    </ligand>
</feature>
<dbReference type="GO" id="GO:0043531">
    <property type="term" value="F:ADP binding"/>
    <property type="evidence" value="ECO:0007669"/>
    <property type="project" value="TreeGrafter"/>
</dbReference>
<dbReference type="GO" id="GO:0005524">
    <property type="term" value="F:ATP binding"/>
    <property type="evidence" value="ECO:0007669"/>
    <property type="project" value="UniProtKB-KW"/>
</dbReference>
<feature type="binding site" evidence="10 12">
    <location>
        <position position="362"/>
    </location>
    <ligand>
        <name>ATP</name>
        <dbReference type="ChEBI" id="CHEBI:30616"/>
    </ligand>
</feature>
<feature type="binding site" evidence="10">
    <location>
        <position position="331"/>
    </location>
    <ligand>
        <name>ATP</name>
        <dbReference type="ChEBI" id="CHEBI:30616"/>
    </ligand>
</feature>
<keyword evidence="15" id="KW-1185">Reference proteome</keyword>
<dbReference type="FunFam" id="3.40.50.1260:FF:000007">
    <property type="entry name" value="Phosphoglycerate kinase"/>
    <property type="match status" value="1"/>
</dbReference>
<gene>
    <name evidence="10" type="primary">pgk</name>
    <name evidence="14" type="ORF">LKD31_03495</name>
</gene>